<dbReference type="Gene3D" id="2.20.110.10">
    <property type="entry name" value="Histone H3 K4-specific methyltransferase SET7/9 N-terminal domain"/>
    <property type="match status" value="1"/>
</dbReference>
<accession>A0A382WNE7</accession>
<reference evidence="1" key="1">
    <citation type="submission" date="2018-05" db="EMBL/GenBank/DDBJ databases">
        <authorList>
            <person name="Lanie J.A."/>
            <person name="Ng W.-L."/>
            <person name="Kazmierczak K.M."/>
            <person name="Andrzejewski T.M."/>
            <person name="Davidsen T.M."/>
            <person name="Wayne K.J."/>
            <person name="Tettelin H."/>
            <person name="Glass J.I."/>
            <person name="Rusch D."/>
            <person name="Podicherti R."/>
            <person name="Tsui H.-C.T."/>
            <person name="Winkler M.E."/>
        </authorList>
    </citation>
    <scope>NUCLEOTIDE SEQUENCE</scope>
</reference>
<gene>
    <name evidence="1" type="ORF">METZ01_LOCUS413186</name>
</gene>
<proteinExistence type="predicted"/>
<organism evidence="1">
    <name type="scientific">marine metagenome</name>
    <dbReference type="NCBI Taxonomy" id="408172"/>
    <lineage>
        <taxon>unclassified sequences</taxon>
        <taxon>metagenomes</taxon>
        <taxon>ecological metagenomes</taxon>
    </lineage>
</organism>
<dbReference type="EMBL" id="UINC01161252">
    <property type="protein sequence ID" value="SVD60332.1"/>
    <property type="molecule type" value="Genomic_DNA"/>
</dbReference>
<evidence type="ECO:0000313" key="1">
    <source>
        <dbReference type="EMBL" id="SVD60332.1"/>
    </source>
</evidence>
<sequence>MTIGCDSCGNNHENEGGECPFCGVNHQASSFDNWRPDYNRVGLGLEDIVSYFNSLPNWKRKSKIWFQWNLKTGMSEPFSGTINHLFYKPSDSTNFREDNIVEKDRNFNLVSQQRQYKLIACGELIDGIKNGNWKYYRETLDFYTDPDDAMSMAGEIHYVNGIRHGKYIEYYGNGEICEGFYNEGAKEGRWIWYPYLKKDKIIKEKVFS</sequence>
<dbReference type="AlphaFoldDB" id="A0A382WNE7"/>
<name>A0A382WNE7_9ZZZZ</name>
<protein>
    <submittedName>
        <fullName evidence="1">Uncharacterized protein</fullName>
    </submittedName>
</protein>
<dbReference type="SUPFAM" id="SSF82185">
    <property type="entry name" value="Histone H3 K4-specific methyltransferase SET7/9 N-terminal domain"/>
    <property type="match status" value="1"/>
</dbReference>